<dbReference type="CDD" id="cd00090">
    <property type="entry name" value="HTH_ARSR"/>
    <property type="match status" value="1"/>
</dbReference>
<dbReference type="InterPro" id="IPR011991">
    <property type="entry name" value="ArsR-like_HTH"/>
</dbReference>
<keyword evidence="2" id="KW-0238">DNA-binding</keyword>
<dbReference type="PANTHER" id="PTHR33154">
    <property type="entry name" value="TRANSCRIPTIONAL REGULATOR, ARSR FAMILY"/>
    <property type="match status" value="1"/>
</dbReference>
<dbReference type="AlphaFoldDB" id="Q3A8I2"/>
<dbReference type="HOGENOM" id="CLU_097806_3_1_7"/>
<feature type="domain" description="HTH arsR-type" evidence="4">
    <location>
        <begin position="1"/>
        <end position="93"/>
    </location>
</feature>
<evidence type="ECO:0000259" key="4">
    <source>
        <dbReference type="PROSITE" id="PS50987"/>
    </source>
</evidence>
<reference evidence="5 6" key="2">
    <citation type="journal article" date="2012" name="BMC Genomics">
        <title>The genome of Pelobacter carbinolicus reveals surprising metabolic capabilities and physiological features.</title>
        <authorList>
            <person name="Aklujkar M."/>
            <person name="Haveman S.A."/>
            <person name="Didonato R.Jr."/>
            <person name="Chertkov O."/>
            <person name="Han C.S."/>
            <person name="Land M.L."/>
            <person name="Brown P."/>
            <person name="Lovley D.R."/>
        </authorList>
    </citation>
    <scope>NUCLEOTIDE SEQUENCE [LARGE SCALE GENOMIC DNA]</scope>
    <source>
        <strain evidence="6">DSM 2380 / NBRC 103641 / GraBd1</strain>
    </source>
</reference>
<dbReference type="RefSeq" id="WP_011339694.1">
    <property type="nucleotide sequence ID" value="NC_007498.2"/>
</dbReference>
<dbReference type="PROSITE" id="PS50987">
    <property type="entry name" value="HTH_ARSR_2"/>
    <property type="match status" value="1"/>
</dbReference>
<evidence type="ECO:0000256" key="3">
    <source>
        <dbReference type="ARBA" id="ARBA00023163"/>
    </source>
</evidence>
<dbReference type="InterPro" id="IPR051081">
    <property type="entry name" value="HTH_MetalResp_TranReg"/>
</dbReference>
<dbReference type="PRINTS" id="PR00778">
    <property type="entry name" value="HTHARSR"/>
</dbReference>
<keyword evidence="3" id="KW-0804">Transcription</keyword>
<dbReference type="NCBIfam" id="NF033788">
    <property type="entry name" value="HTH_metalloreg"/>
    <property type="match status" value="1"/>
</dbReference>
<dbReference type="Pfam" id="PF01022">
    <property type="entry name" value="HTH_5"/>
    <property type="match status" value="1"/>
</dbReference>
<evidence type="ECO:0000256" key="2">
    <source>
        <dbReference type="ARBA" id="ARBA00023125"/>
    </source>
</evidence>
<protein>
    <submittedName>
        <fullName evidence="5">Helix-turn-helix transcriptional regulator, ArsR family</fullName>
    </submittedName>
</protein>
<evidence type="ECO:0000313" key="5">
    <source>
        <dbReference type="EMBL" id="ABA87310.1"/>
    </source>
</evidence>
<sequence length="112" mass="12550">MKKTTDLFKALAHETRLHILCLLLDGEVCVCKIMEILDLPQSTASRHLAILKNAGLVEDRRDGTWVHYSLAHGHDALADRLLAVLGAHLPQTKEGARNRQRLLEALHRKNCA</sequence>
<dbReference type="InterPro" id="IPR001845">
    <property type="entry name" value="HTH_ArsR_DNA-bd_dom"/>
</dbReference>
<dbReference type="Gene3D" id="1.10.10.10">
    <property type="entry name" value="Winged helix-like DNA-binding domain superfamily/Winged helix DNA-binding domain"/>
    <property type="match status" value="1"/>
</dbReference>
<dbReference type="GO" id="GO:0003677">
    <property type="term" value="F:DNA binding"/>
    <property type="evidence" value="ECO:0007669"/>
    <property type="project" value="UniProtKB-KW"/>
</dbReference>
<keyword evidence="1" id="KW-0805">Transcription regulation</keyword>
<dbReference type="PANTHER" id="PTHR33154:SF18">
    <property type="entry name" value="ARSENICAL RESISTANCE OPERON REPRESSOR"/>
    <property type="match status" value="1"/>
</dbReference>
<gene>
    <name evidence="5" type="ordered locus">Pcar_0047</name>
</gene>
<dbReference type="eggNOG" id="COG0640">
    <property type="taxonomic scope" value="Bacteria"/>
</dbReference>
<evidence type="ECO:0000313" key="6">
    <source>
        <dbReference type="Proteomes" id="UP000002534"/>
    </source>
</evidence>
<dbReference type="KEGG" id="pca:Pcar_0047"/>
<dbReference type="InterPro" id="IPR036390">
    <property type="entry name" value="WH_DNA-bd_sf"/>
</dbReference>
<dbReference type="OrthoDB" id="9800238at2"/>
<reference evidence="6" key="1">
    <citation type="submission" date="2005-10" db="EMBL/GenBank/DDBJ databases">
        <title>Complete sequence of Pelobacter carbinolicus DSM 2380.</title>
        <authorList>
            <person name="Copeland A."/>
            <person name="Lucas S."/>
            <person name="Lapidus A."/>
            <person name="Barry K."/>
            <person name="Detter J.C."/>
            <person name="Glavina T."/>
            <person name="Hammon N."/>
            <person name="Israni S."/>
            <person name="Pitluck S."/>
            <person name="Chertkov O."/>
            <person name="Schmutz J."/>
            <person name="Larimer F."/>
            <person name="Land M."/>
            <person name="Kyrpides N."/>
            <person name="Ivanova N."/>
            <person name="Richardson P."/>
        </authorList>
    </citation>
    <scope>NUCLEOTIDE SEQUENCE [LARGE SCALE GENOMIC DNA]</scope>
    <source>
        <strain evidence="6">DSM 2380 / NBRC 103641 / GraBd1</strain>
    </source>
</reference>
<accession>Q3A8I2</accession>
<keyword evidence="6" id="KW-1185">Reference proteome</keyword>
<dbReference type="STRING" id="338963.Pcar_0047"/>
<dbReference type="Proteomes" id="UP000002534">
    <property type="component" value="Chromosome"/>
</dbReference>
<dbReference type="EMBL" id="CP000142">
    <property type="protein sequence ID" value="ABA87310.1"/>
    <property type="molecule type" value="Genomic_DNA"/>
</dbReference>
<dbReference type="GO" id="GO:0003700">
    <property type="term" value="F:DNA-binding transcription factor activity"/>
    <property type="evidence" value="ECO:0007669"/>
    <property type="project" value="InterPro"/>
</dbReference>
<dbReference type="SUPFAM" id="SSF46785">
    <property type="entry name" value="Winged helix' DNA-binding domain"/>
    <property type="match status" value="1"/>
</dbReference>
<dbReference type="SMART" id="SM00418">
    <property type="entry name" value="HTH_ARSR"/>
    <property type="match status" value="1"/>
</dbReference>
<dbReference type="InterPro" id="IPR036388">
    <property type="entry name" value="WH-like_DNA-bd_sf"/>
</dbReference>
<organism evidence="5 6">
    <name type="scientific">Syntrophotalea carbinolica (strain DSM 2380 / NBRC 103641 / GraBd1)</name>
    <name type="common">Pelobacter carbinolicus</name>
    <dbReference type="NCBI Taxonomy" id="338963"/>
    <lineage>
        <taxon>Bacteria</taxon>
        <taxon>Pseudomonadati</taxon>
        <taxon>Thermodesulfobacteriota</taxon>
        <taxon>Desulfuromonadia</taxon>
        <taxon>Desulfuromonadales</taxon>
        <taxon>Syntrophotaleaceae</taxon>
        <taxon>Syntrophotalea</taxon>
    </lineage>
</organism>
<evidence type="ECO:0000256" key="1">
    <source>
        <dbReference type="ARBA" id="ARBA00023015"/>
    </source>
</evidence>
<name>Q3A8I2_SYNC1</name>
<proteinExistence type="predicted"/>